<dbReference type="PANTHER" id="PTHR43318">
    <property type="entry name" value="UDP-N-ACETYLGLUCOSAMINE 4,6-DEHYDRATASE"/>
    <property type="match status" value="1"/>
</dbReference>
<comment type="similarity">
    <text evidence="1">Belongs to the polysaccharide synthase family.</text>
</comment>
<dbReference type="CDD" id="cd05237">
    <property type="entry name" value="UDP_invert_4-6DH_SDR_e"/>
    <property type="match status" value="1"/>
</dbReference>
<comment type="caution">
    <text evidence="3">The sequence shown here is derived from an EMBL/GenBank/DDBJ whole genome shotgun (WGS) entry which is preliminary data.</text>
</comment>
<dbReference type="Gene3D" id="3.40.50.720">
    <property type="entry name" value="NAD(P)-binding Rossmann-like Domain"/>
    <property type="match status" value="1"/>
</dbReference>
<gene>
    <name evidence="3" type="ORF">Afe05nite_37910</name>
</gene>
<dbReference type="InterPro" id="IPR003869">
    <property type="entry name" value="Polysac_CapD-like"/>
</dbReference>
<dbReference type="SUPFAM" id="SSF51735">
    <property type="entry name" value="NAD(P)-binding Rossmann-fold domains"/>
    <property type="match status" value="1"/>
</dbReference>
<name>A0A919IZG3_9ACTN</name>
<evidence type="ECO:0000259" key="2">
    <source>
        <dbReference type="Pfam" id="PF02719"/>
    </source>
</evidence>
<dbReference type="Proteomes" id="UP000598174">
    <property type="component" value="Unassembled WGS sequence"/>
</dbReference>
<dbReference type="PANTHER" id="PTHR43318:SF1">
    <property type="entry name" value="POLYSACCHARIDE BIOSYNTHESIS PROTEIN EPSC-RELATED"/>
    <property type="match status" value="1"/>
</dbReference>
<keyword evidence="4" id="KW-1185">Reference proteome</keyword>
<evidence type="ECO:0000313" key="3">
    <source>
        <dbReference type="EMBL" id="GIE11951.1"/>
    </source>
</evidence>
<dbReference type="AlphaFoldDB" id="A0A919IZG3"/>
<protein>
    <recommendedName>
        <fullName evidence="2">Polysaccharide biosynthesis protein CapD-like domain-containing protein</fullName>
    </recommendedName>
</protein>
<evidence type="ECO:0000313" key="4">
    <source>
        <dbReference type="Proteomes" id="UP000598174"/>
    </source>
</evidence>
<organism evidence="3 4">
    <name type="scientific">Paractinoplanes ferrugineus</name>
    <dbReference type="NCBI Taxonomy" id="113564"/>
    <lineage>
        <taxon>Bacteria</taxon>
        <taxon>Bacillati</taxon>
        <taxon>Actinomycetota</taxon>
        <taxon>Actinomycetes</taxon>
        <taxon>Micromonosporales</taxon>
        <taxon>Micromonosporaceae</taxon>
        <taxon>Paractinoplanes</taxon>
    </lineage>
</organism>
<accession>A0A919IZG3</accession>
<dbReference type="InterPro" id="IPR051203">
    <property type="entry name" value="Polysaccharide_Synthase-Rel"/>
</dbReference>
<reference evidence="3" key="1">
    <citation type="submission" date="2021-01" db="EMBL/GenBank/DDBJ databases">
        <title>Whole genome shotgun sequence of Actinoplanes ferrugineus NBRC 15555.</title>
        <authorList>
            <person name="Komaki H."/>
            <person name="Tamura T."/>
        </authorList>
    </citation>
    <scope>NUCLEOTIDE SEQUENCE</scope>
    <source>
        <strain evidence="3">NBRC 15555</strain>
    </source>
</reference>
<dbReference type="EMBL" id="BOMM01000035">
    <property type="protein sequence ID" value="GIE11951.1"/>
    <property type="molecule type" value="Genomic_DNA"/>
</dbReference>
<feature type="domain" description="Polysaccharide biosynthesis protein CapD-like" evidence="2">
    <location>
        <begin position="15"/>
        <end position="293"/>
    </location>
</feature>
<dbReference type="Pfam" id="PF02719">
    <property type="entry name" value="Polysacc_synt_2"/>
    <property type="match status" value="1"/>
</dbReference>
<proteinExistence type="inferred from homology"/>
<dbReference type="InterPro" id="IPR036291">
    <property type="entry name" value="NAD(P)-bd_dom_sf"/>
</dbReference>
<sequence>MYSAEARTLVNRKIVLVTGAGGSIGSEIVRQVRSLDPTAVYLLDHDEGALHALQLELQGHGLLTDPFVLLADIRDAGTMRRILAEIRPDIVFHAAAHKHLPLLERFPAEGVKANVEGTQNVVAAAVEAGAELVVNISTDKAAHPTSVLGATKRVAENIAASYATELTRVASVRFGNVLGSRGSLLTSLRWQVANANDITVTDPAVTRFFMTIPEAATLVIEAAVLAHRGETYVLDMGRPVRILDLVQRYLEFTKADNRIVFTGLRGGEKMHEQLVDSTIEAVGATAHPRISRIDRPALDNAVFRAAVDGLCRAAASASSTELLDMLWTLVEPKPVPDSALVEFVA</sequence>
<evidence type="ECO:0000256" key="1">
    <source>
        <dbReference type="ARBA" id="ARBA00007430"/>
    </source>
</evidence>